<keyword evidence="8" id="KW-1185">Reference proteome</keyword>
<comment type="subcellular location">
    <subcellularLocation>
        <location evidence="1">Membrane</location>
        <topology evidence="1">Single-pass membrane protein</topology>
    </subcellularLocation>
</comment>
<dbReference type="GO" id="GO:0016324">
    <property type="term" value="C:apical plasma membrane"/>
    <property type="evidence" value="ECO:0007669"/>
    <property type="project" value="TreeGrafter"/>
</dbReference>
<dbReference type="AlphaFoldDB" id="A0A2J7PYW4"/>
<organism evidence="7 8">
    <name type="scientific">Cryptotermes secundus</name>
    <dbReference type="NCBI Taxonomy" id="105785"/>
    <lineage>
        <taxon>Eukaryota</taxon>
        <taxon>Metazoa</taxon>
        <taxon>Ecdysozoa</taxon>
        <taxon>Arthropoda</taxon>
        <taxon>Hexapoda</taxon>
        <taxon>Insecta</taxon>
        <taxon>Pterygota</taxon>
        <taxon>Neoptera</taxon>
        <taxon>Polyneoptera</taxon>
        <taxon>Dictyoptera</taxon>
        <taxon>Blattodea</taxon>
        <taxon>Blattoidea</taxon>
        <taxon>Termitoidae</taxon>
        <taxon>Kalotermitidae</taxon>
        <taxon>Cryptotermitinae</taxon>
        <taxon>Cryptotermes</taxon>
    </lineage>
</organism>
<keyword evidence="3" id="KW-0812">Transmembrane</keyword>
<accession>A0A2J7PYW4</accession>
<sequence>MNQSSNLTLFVKAGKDEKCLGACPQSHRVLMLAELKVAAKILPQFKTIPVNVSRPPEVFSRLGLRLRVPALYLGLDEDPIDVADDIVSLLESRFPGGILQQNQEDPEAELVTRDFFSRFCFYVRGVAKDGSQLESELRRIDFYLQNASSHGSGNSLFLCGPRPSLLDCEVLPKLHQVRVAAAGIKGYEIPSNLTGLWRYLHSAYAEPAFVRTCPSDAEILLHWLEHIGESPANIRKQQHLVLNEKIPQYSFSVPVFAKPVVLE</sequence>
<comment type="caution">
    <text evidence="7">The sequence shown here is derived from an EMBL/GenBank/DDBJ whole genome shotgun (WGS) entry which is preliminary data.</text>
</comment>
<dbReference type="InParanoid" id="A0A2J7PYW4"/>
<evidence type="ECO:0000259" key="6">
    <source>
        <dbReference type="Pfam" id="PF22441"/>
    </source>
</evidence>
<dbReference type="GO" id="GO:0005254">
    <property type="term" value="F:chloride channel activity"/>
    <property type="evidence" value="ECO:0007669"/>
    <property type="project" value="TreeGrafter"/>
</dbReference>
<comment type="similarity">
    <text evidence="2">Belongs to the chloride channel CLIC family.</text>
</comment>
<evidence type="ECO:0000256" key="2">
    <source>
        <dbReference type="ARBA" id="ARBA00007655"/>
    </source>
</evidence>
<gene>
    <name evidence="7" type="primary">exl-1</name>
    <name evidence="7" type="ORF">B7P43_G13536</name>
</gene>
<dbReference type="PANTHER" id="PTHR43920:SF5">
    <property type="entry name" value="CHLORIDE INTRACELLULAR CHANNEL CLIC"/>
    <property type="match status" value="1"/>
</dbReference>
<dbReference type="Gene3D" id="1.20.1050.10">
    <property type="match status" value="1"/>
</dbReference>
<dbReference type="InterPro" id="IPR053823">
    <property type="entry name" value="CLIC_N"/>
</dbReference>
<dbReference type="EMBL" id="NEVH01020342">
    <property type="protein sequence ID" value="PNF21525.1"/>
    <property type="molecule type" value="Genomic_DNA"/>
</dbReference>
<dbReference type="InterPro" id="IPR036282">
    <property type="entry name" value="Glutathione-S-Trfase_C_sf"/>
</dbReference>
<evidence type="ECO:0000256" key="3">
    <source>
        <dbReference type="ARBA" id="ARBA00022692"/>
    </source>
</evidence>
<dbReference type="Proteomes" id="UP000235965">
    <property type="component" value="Unassembled WGS sequence"/>
</dbReference>
<dbReference type="GO" id="GO:0005737">
    <property type="term" value="C:cytoplasm"/>
    <property type="evidence" value="ECO:0007669"/>
    <property type="project" value="TreeGrafter"/>
</dbReference>
<dbReference type="PANTHER" id="PTHR43920">
    <property type="entry name" value="CHLORIDE INTRACELLULAR CHANNEL, ISOFORM A"/>
    <property type="match status" value="1"/>
</dbReference>
<protein>
    <submittedName>
        <fullName evidence="7">Chloride intracellular channel exl-1</fullName>
    </submittedName>
</protein>
<dbReference type="Pfam" id="PF13410">
    <property type="entry name" value="GST_C_2"/>
    <property type="match status" value="1"/>
</dbReference>
<dbReference type="SUPFAM" id="SSF47616">
    <property type="entry name" value="GST C-terminal domain-like"/>
    <property type="match status" value="1"/>
</dbReference>
<reference evidence="7 8" key="1">
    <citation type="submission" date="2017-12" db="EMBL/GenBank/DDBJ databases">
        <title>Hemimetabolous genomes reveal molecular basis of termite eusociality.</title>
        <authorList>
            <person name="Harrison M.C."/>
            <person name="Jongepier E."/>
            <person name="Robertson H.M."/>
            <person name="Arning N."/>
            <person name="Bitard-Feildel T."/>
            <person name="Chao H."/>
            <person name="Childers C.P."/>
            <person name="Dinh H."/>
            <person name="Doddapaneni H."/>
            <person name="Dugan S."/>
            <person name="Gowin J."/>
            <person name="Greiner C."/>
            <person name="Han Y."/>
            <person name="Hu H."/>
            <person name="Hughes D.S.T."/>
            <person name="Huylmans A.-K."/>
            <person name="Kemena C."/>
            <person name="Kremer L.P.M."/>
            <person name="Lee S.L."/>
            <person name="Lopez-Ezquerra A."/>
            <person name="Mallet L."/>
            <person name="Monroy-Kuhn J.M."/>
            <person name="Moser A."/>
            <person name="Murali S.C."/>
            <person name="Muzny D.M."/>
            <person name="Otani S."/>
            <person name="Piulachs M.-D."/>
            <person name="Poelchau M."/>
            <person name="Qu J."/>
            <person name="Schaub F."/>
            <person name="Wada-Katsumata A."/>
            <person name="Worley K.C."/>
            <person name="Xie Q."/>
            <person name="Ylla G."/>
            <person name="Poulsen M."/>
            <person name="Gibbs R.A."/>
            <person name="Schal C."/>
            <person name="Richards S."/>
            <person name="Belles X."/>
            <person name="Korb J."/>
            <person name="Bornberg-Bauer E."/>
        </authorList>
    </citation>
    <scope>NUCLEOTIDE SEQUENCE [LARGE SCALE GENOMIC DNA]</scope>
    <source>
        <tissue evidence="7">Whole body</tissue>
    </source>
</reference>
<name>A0A2J7PYW4_9NEOP</name>
<evidence type="ECO:0000256" key="5">
    <source>
        <dbReference type="ARBA" id="ARBA00023136"/>
    </source>
</evidence>
<keyword evidence="5" id="KW-0472">Membrane</keyword>
<keyword evidence="4" id="KW-1133">Transmembrane helix</keyword>
<proteinExistence type="inferred from homology"/>
<evidence type="ECO:0000313" key="7">
    <source>
        <dbReference type="EMBL" id="PNF21525.1"/>
    </source>
</evidence>
<dbReference type="STRING" id="105785.A0A2J7PYW4"/>
<dbReference type="OrthoDB" id="1935530at2759"/>
<evidence type="ECO:0000256" key="1">
    <source>
        <dbReference type="ARBA" id="ARBA00004167"/>
    </source>
</evidence>
<evidence type="ECO:0000256" key="4">
    <source>
        <dbReference type="ARBA" id="ARBA00022989"/>
    </source>
</evidence>
<dbReference type="Pfam" id="PF22441">
    <property type="entry name" value="CLIC-like_N"/>
    <property type="match status" value="1"/>
</dbReference>
<dbReference type="Gene3D" id="3.40.30.10">
    <property type="entry name" value="Glutaredoxin"/>
    <property type="match status" value="1"/>
</dbReference>
<feature type="domain" description="CLIC N-terminal" evidence="6">
    <location>
        <begin position="6"/>
        <end position="72"/>
    </location>
</feature>
<evidence type="ECO:0000313" key="8">
    <source>
        <dbReference type="Proteomes" id="UP000235965"/>
    </source>
</evidence>